<evidence type="ECO:0000313" key="1">
    <source>
        <dbReference type="EMBL" id="VAW50935.1"/>
    </source>
</evidence>
<reference evidence="1" key="1">
    <citation type="submission" date="2018-06" db="EMBL/GenBank/DDBJ databases">
        <authorList>
            <person name="Zhirakovskaya E."/>
        </authorList>
    </citation>
    <scope>NUCLEOTIDE SEQUENCE</scope>
</reference>
<evidence type="ECO:0008006" key="2">
    <source>
        <dbReference type="Google" id="ProtNLM"/>
    </source>
</evidence>
<dbReference type="Pfam" id="PF04361">
    <property type="entry name" value="DUF494"/>
    <property type="match status" value="1"/>
</dbReference>
<dbReference type="InterPro" id="IPR007456">
    <property type="entry name" value="Smg"/>
</dbReference>
<sequence length="164" mass="19156">MIIKQSVVDVLMFLFERYLDDDELNENSRVTDERDNIQLRLKEMGFHNQEIDQAFDWLEGLADLQEKQQFLPVKETSTRIFSEQEKKLIGIESIGFLHFLEQTNILTPVTRELILDRVAALGHPLDAEQMKWIIMIVLHAHPDEENALALMENFIFDETSGLLQ</sequence>
<dbReference type="HAMAP" id="MF_00598">
    <property type="entry name" value="Smg"/>
    <property type="match status" value="1"/>
</dbReference>
<proteinExistence type="inferred from homology"/>
<name>A0A3B0W4X2_9ZZZZ</name>
<dbReference type="AlphaFoldDB" id="A0A3B0W4X2"/>
<accession>A0A3B0W4X2</accession>
<organism evidence="1">
    <name type="scientific">hydrothermal vent metagenome</name>
    <dbReference type="NCBI Taxonomy" id="652676"/>
    <lineage>
        <taxon>unclassified sequences</taxon>
        <taxon>metagenomes</taxon>
        <taxon>ecological metagenomes</taxon>
    </lineage>
</organism>
<dbReference type="EMBL" id="UOFD01000021">
    <property type="protein sequence ID" value="VAW50935.1"/>
    <property type="molecule type" value="Genomic_DNA"/>
</dbReference>
<gene>
    <name evidence="1" type="ORF">MNBD_GAMMA06-1616</name>
</gene>
<protein>
    <recommendedName>
        <fullName evidence="2">Protein Smg homolog</fullName>
    </recommendedName>
</protein>
<dbReference type="PANTHER" id="PTHR38692:SF1">
    <property type="entry name" value="PROTEIN SMG"/>
    <property type="match status" value="1"/>
</dbReference>
<dbReference type="PANTHER" id="PTHR38692">
    <property type="entry name" value="PROTEIN SMG"/>
    <property type="match status" value="1"/>
</dbReference>